<dbReference type="EMBL" id="BPQG01000046">
    <property type="protein sequence ID" value="GJD45084.1"/>
    <property type="molecule type" value="Genomic_DNA"/>
</dbReference>
<dbReference type="SUPFAM" id="SSF46785">
    <property type="entry name" value="Winged helix' DNA-binding domain"/>
    <property type="match status" value="1"/>
</dbReference>
<proteinExistence type="predicted"/>
<dbReference type="InterPro" id="IPR036390">
    <property type="entry name" value="WH_DNA-bd_sf"/>
</dbReference>
<keyword evidence="6" id="KW-1185">Reference proteome</keyword>
<dbReference type="Proteomes" id="UP001055117">
    <property type="component" value="Unassembled WGS sequence"/>
</dbReference>
<reference evidence="5 6" key="1">
    <citation type="journal article" date="2021" name="Front. Microbiol.">
        <title>Comprehensive Comparative Genomics and Phenotyping of Methylobacterium Species.</title>
        <authorList>
            <person name="Alessa O."/>
            <person name="Ogura Y."/>
            <person name="Fujitani Y."/>
            <person name="Takami H."/>
            <person name="Hayashi T."/>
            <person name="Sahin N."/>
            <person name="Tani A."/>
        </authorList>
    </citation>
    <scope>NUCLEOTIDE SEQUENCE [LARGE SCALE GENOMIC DNA]</scope>
    <source>
        <strain evidence="5 6">DSM 23679</strain>
    </source>
</reference>
<evidence type="ECO:0000259" key="4">
    <source>
        <dbReference type="PROSITE" id="PS51063"/>
    </source>
</evidence>
<gene>
    <name evidence="5" type="ORF">AFCDBAGC_2953</name>
</gene>
<evidence type="ECO:0000313" key="5">
    <source>
        <dbReference type="EMBL" id="GJD45084.1"/>
    </source>
</evidence>
<evidence type="ECO:0000256" key="3">
    <source>
        <dbReference type="ARBA" id="ARBA00023163"/>
    </source>
</evidence>
<organism evidence="5 6">
    <name type="scientific">Methylobacterium cerastii</name>
    <dbReference type="NCBI Taxonomy" id="932741"/>
    <lineage>
        <taxon>Bacteria</taxon>
        <taxon>Pseudomonadati</taxon>
        <taxon>Pseudomonadota</taxon>
        <taxon>Alphaproteobacteria</taxon>
        <taxon>Hyphomicrobiales</taxon>
        <taxon>Methylobacteriaceae</taxon>
        <taxon>Methylobacterium</taxon>
    </lineage>
</organism>
<sequence>MNNPFIRKLENFTRFSQAERKALEDATGQNVRRLGSREDIVNEGDEPRAVNLVLEGWACRYKQLQDGRRQIIAFFLPGDLCDPHIFTLRQMDHAVASLTPVTLARVTQPTIEGLTESSTRIAETLWWEMLHNAAVQREWTVSLGQRSAVERLAHLLCELYMRLRAVGLTEGTAYDLPVTQADLADTLGLSSVHVNRTIQELRGAGQITWKGRRLTIHDLPALMALALFDPNYLHLDHEGAHLDAQ</sequence>
<dbReference type="InterPro" id="IPR014710">
    <property type="entry name" value="RmlC-like_jellyroll"/>
</dbReference>
<evidence type="ECO:0000313" key="6">
    <source>
        <dbReference type="Proteomes" id="UP001055117"/>
    </source>
</evidence>
<dbReference type="InterPro" id="IPR000595">
    <property type="entry name" value="cNMP-bd_dom"/>
</dbReference>
<keyword evidence="1" id="KW-0805">Transcription regulation</keyword>
<dbReference type="Pfam" id="PF00027">
    <property type="entry name" value="cNMP_binding"/>
    <property type="match status" value="1"/>
</dbReference>
<comment type="caution">
    <text evidence="5">The sequence shown here is derived from an EMBL/GenBank/DDBJ whole genome shotgun (WGS) entry which is preliminary data.</text>
</comment>
<evidence type="ECO:0000256" key="2">
    <source>
        <dbReference type="ARBA" id="ARBA00023125"/>
    </source>
</evidence>
<dbReference type="SMART" id="SM00419">
    <property type="entry name" value="HTH_CRP"/>
    <property type="match status" value="1"/>
</dbReference>
<dbReference type="InterPro" id="IPR036388">
    <property type="entry name" value="WH-like_DNA-bd_sf"/>
</dbReference>
<dbReference type="InterPro" id="IPR018490">
    <property type="entry name" value="cNMP-bd_dom_sf"/>
</dbReference>
<evidence type="ECO:0000256" key="1">
    <source>
        <dbReference type="ARBA" id="ARBA00023015"/>
    </source>
</evidence>
<dbReference type="InterPro" id="IPR012318">
    <property type="entry name" value="HTH_CRP"/>
</dbReference>
<dbReference type="CDD" id="cd00038">
    <property type="entry name" value="CAP_ED"/>
    <property type="match status" value="1"/>
</dbReference>
<protein>
    <recommendedName>
        <fullName evidence="4">HTH crp-type domain-containing protein</fullName>
    </recommendedName>
</protein>
<keyword evidence="2" id="KW-0238">DNA-binding</keyword>
<name>A0ABQ4QJ58_9HYPH</name>
<dbReference type="PROSITE" id="PS51063">
    <property type="entry name" value="HTH_CRP_2"/>
    <property type="match status" value="1"/>
</dbReference>
<accession>A0ABQ4QJ58</accession>
<dbReference type="Pfam" id="PF13545">
    <property type="entry name" value="HTH_Crp_2"/>
    <property type="match status" value="1"/>
</dbReference>
<keyword evidence="3" id="KW-0804">Transcription</keyword>
<dbReference type="Gene3D" id="1.10.10.10">
    <property type="entry name" value="Winged helix-like DNA-binding domain superfamily/Winged helix DNA-binding domain"/>
    <property type="match status" value="1"/>
</dbReference>
<dbReference type="SUPFAM" id="SSF51206">
    <property type="entry name" value="cAMP-binding domain-like"/>
    <property type="match status" value="1"/>
</dbReference>
<dbReference type="RefSeq" id="WP_238272446.1">
    <property type="nucleotide sequence ID" value="NZ_BPQG01000046.1"/>
</dbReference>
<feature type="domain" description="HTH crp-type" evidence="4">
    <location>
        <begin position="146"/>
        <end position="220"/>
    </location>
</feature>
<dbReference type="Gene3D" id="2.60.120.10">
    <property type="entry name" value="Jelly Rolls"/>
    <property type="match status" value="1"/>
</dbReference>